<dbReference type="SUPFAM" id="SSF49879">
    <property type="entry name" value="SMAD/FHA domain"/>
    <property type="match status" value="1"/>
</dbReference>
<dbReference type="InterPro" id="IPR008984">
    <property type="entry name" value="SMAD_FHA_dom_sf"/>
</dbReference>
<dbReference type="CDD" id="cd18432">
    <property type="entry name" value="BRCT_PAXIP1_rpt6_like"/>
    <property type="match status" value="1"/>
</dbReference>
<dbReference type="Pfam" id="PF00498">
    <property type="entry name" value="FHA"/>
    <property type="match status" value="1"/>
</dbReference>
<dbReference type="PROSITE" id="PS50006">
    <property type="entry name" value="FHA_DOMAIN"/>
    <property type="match status" value="1"/>
</dbReference>
<keyword evidence="11" id="KW-0131">Cell cycle</keyword>
<dbReference type="EMBL" id="GAKP01022506">
    <property type="protein sequence ID" value="JAC36446.1"/>
    <property type="molecule type" value="Transcribed_RNA"/>
</dbReference>
<keyword evidence="9" id="KW-0007">Acetylation</keyword>
<evidence type="ECO:0000256" key="1">
    <source>
        <dbReference type="ARBA" id="ARBA00004123"/>
    </source>
</evidence>
<organism evidence="17">
    <name type="scientific">Bactrocera dorsalis</name>
    <name type="common">Oriental fruit fly</name>
    <name type="synonym">Dacus dorsalis</name>
    <dbReference type="NCBI Taxonomy" id="27457"/>
    <lineage>
        <taxon>Eukaryota</taxon>
        <taxon>Metazoa</taxon>
        <taxon>Ecdysozoa</taxon>
        <taxon>Arthropoda</taxon>
        <taxon>Hexapoda</taxon>
        <taxon>Insecta</taxon>
        <taxon>Pterygota</taxon>
        <taxon>Neoptera</taxon>
        <taxon>Endopterygota</taxon>
        <taxon>Diptera</taxon>
        <taxon>Brachycera</taxon>
        <taxon>Muscomorpha</taxon>
        <taxon>Tephritoidea</taxon>
        <taxon>Tephritidae</taxon>
        <taxon>Bactrocera</taxon>
        <taxon>Bactrocera</taxon>
    </lineage>
</organism>
<gene>
    <name evidence="17" type="primary">MDC1</name>
</gene>
<dbReference type="SMART" id="SM00240">
    <property type="entry name" value="FHA"/>
    <property type="match status" value="1"/>
</dbReference>
<dbReference type="CDD" id="cd17744">
    <property type="entry name" value="BRCT_MDC1_rpt1"/>
    <property type="match status" value="1"/>
</dbReference>
<evidence type="ECO:0000256" key="14">
    <source>
        <dbReference type="SAM" id="MobiDB-lite"/>
    </source>
</evidence>
<feature type="domain" description="BRCT" evidence="16">
    <location>
        <begin position="1010"/>
        <end position="1104"/>
    </location>
</feature>
<protein>
    <recommendedName>
        <fullName evidence="3">Mediator of DNA damage checkpoint protein 1</fullName>
    </recommendedName>
    <alternativeName>
        <fullName evidence="13">PAX transactivation activation domain-interacting protein</fullName>
    </alternativeName>
    <alternativeName>
        <fullName evidence="12">PAX-interacting protein 1</fullName>
    </alternativeName>
</protein>
<dbReference type="Gene3D" id="2.60.200.20">
    <property type="match status" value="1"/>
</dbReference>
<evidence type="ECO:0000256" key="13">
    <source>
        <dbReference type="ARBA" id="ARBA00030146"/>
    </source>
</evidence>
<keyword evidence="10" id="KW-0539">Nucleus</keyword>
<dbReference type="InterPro" id="IPR051579">
    <property type="entry name" value="DDR_Transcriptional_Reg"/>
</dbReference>
<feature type="compositionally biased region" description="Basic and acidic residues" evidence="14">
    <location>
        <begin position="717"/>
        <end position="743"/>
    </location>
</feature>
<dbReference type="CDD" id="cd00060">
    <property type="entry name" value="FHA"/>
    <property type="match status" value="1"/>
</dbReference>
<dbReference type="InterPro" id="IPR036420">
    <property type="entry name" value="BRCT_dom_sf"/>
</dbReference>
<dbReference type="PANTHER" id="PTHR23196:SF1">
    <property type="entry name" value="PAX-INTERACTING PROTEIN 1"/>
    <property type="match status" value="1"/>
</dbReference>
<evidence type="ECO:0000256" key="9">
    <source>
        <dbReference type="ARBA" id="ARBA00022990"/>
    </source>
</evidence>
<evidence type="ECO:0000256" key="5">
    <source>
        <dbReference type="ARBA" id="ARBA00022499"/>
    </source>
</evidence>
<keyword evidence="7" id="KW-0227">DNA damage</keyword>
<keyword evidence="8" id="KW-0832">Ubl conjugation</keyword>
<proteinExistence type="predicted"/>
<accession>A0A034UZK2</accession>
<keyword evidence="5" id="KW-1017">Isopeptide bond</keyword>
<name>A0A034UZK2_BACDO</name>
<evidence type="ECO:0000256" key="2">
    <source>
        <dbReference type="ARBA" id="ARBA00004286"/>
    </source>
</evidence>
<dbReference type="InterPro" id="IPR001357">
    <property type="entry name" value="BRCT_dom"/>
</dbReference>
<evidence type="ECO:0000256" key="12">
    <source>
        <dbReference type="ARBA" id="ARBA00023858"/>
    </source>
</evidence>
<feature type="region of interest" description="Disordered" evidence="14">
    <location>
        <begin position="613"/>
        <end position="903"/>
    </location>
</feature>
<feature type="domain" description="FHA" evidence="15">
    <location>
        <begin position="23"/>
        <end position="79"/>
    </location>
</feature>
<keyword evidence="4" id="KW-0158">Chromosome</keyword>
<dbReference type="SUPFAM" id="SSF52113">
    <property type="entry name" value="BRCT domain"/>
    <property type="match status" value="2"/>
</dbReference>
<evidence type="ECO:0000259" key="16">
    <source>
        <dbReference type="PROSITE" id="PS50172"/>
    </source>
</evidence>
<feature type="compositionally biased region" description="Basic and acidic residues" evidence="14">
    <location>
        <begin position="798"/>
        <end position="810"/>
    </location>
</feature>
<dbReference type="Gene3D" id="3.40.50.10190">
    <property type="entry name" value="BRCT domain"/>
    <property type="match status" value="2"/>
</dbReference>
<evidence type="ECO:0000256" key="7">
    <source>
        <dbReference type="ARBA" id="ARBA00022763"/>
    </source>
</evidence>
<dbReference type="GO" id="GO:0005694">
    <property type="term" value="C:chromosome"/>
    <property type="evidence" value="ECO:0007669"/>
    <property type="project" value="UniProtKB-SubCell"/>
</dbReference>
<feature type="compositionally biased region" description="Polar residues" evidence="14">
    <location>
        <begin position="494"/>
        <end position="503"/>
    </location>
</feature>
<evidence type="ECO:0000256" key="8">
    <source>
        <dbReference type="ARBA" id="ARBA00022843"/>
    </source>
</evidence>
<dbReference type="InterPro" id="IPR000253">
    <property type="entry name" value="FHA_dom"/>
</dbReference>
<evidence type="ECO:0000256" key="6">
    <source>
        <dbReference type="ARBA" id="ARBA00022737"/>
    </source>
</evidence>
<evidence type="ECO:0000256" key="10">
    <source>
        <dbReference type="ARBA" id="ARBA00023242"/>
    </source>
</evidence>
<comment type="subcellular location">
    <subcellularLocation>
        <location evidence="2">Chromosome</location>
    </subcellularLocation>
    <subcellularLocation>
        <location evidence="1">Nucleus</location>
    </subcellularLocation>
</comment>
<feature type="compositionally biased region" description="Basic and acidic residues" evidence="14">
    <location>
        <begin position="672"/>
        <end position="683"/>
    </location>
</feature>
<dbReference type="GO" id="GO:0044666">
    <property type="term" value="C:MLL3/4 complex"/>
    <property type="evidence" value="ECO:0007669"/>
    <property type="project" value="TreeGrafter"/>
</dbReference>
<dbReference type="OrthoDB" id="342264at2759"/>
<feature type="compositionally biased region" description="Basic and acidic residues" evidence="14">
    <location>
        <begin position="698"/>
        <end position="710"/>
    </location>
</feature>
<evidence type="ECO:0000256" key="3">
    <source>
        <dbReference type="ARBA" id="ARBA00015014"/>
    </source>
</evidence>
<evidence type="ECO:0000259" key="15">
    <source>
        <dbReference type="PROSITE" id="PS50006"/>
    </source>
</evidence>
<dbReference type="GO" id="GO:0006974">
    <property type="term" value="P:DNA damage response"/>
    <property type="evidence" value="ECO:0007669"/>
    <property type="project" value="UniProtKB-KW"/>
</dbReference>
<keyword evidence="6" id="KW-0677">Repeat</keyword>
<dbReference type="PANTHER" id="PTHR23196">
    <property type="entry name" value="PAX TRANSCRIPTION ACTIVATION DOMAIN INTERACTING PROTEIN"/>
    <property type="match status" value="1"/>
</dbReference>
<evidence type="ECO:0000313" key="17">
    <source>
        <dbReference type="EMBL" id="JAC36446.1"/>
    </source>
</evidence>
<dbReference type="PROSITE" id="PS50172">
    <property type="entry name" value="BRCT"/>
    <property type="match status" value="1"/>
</dbReference>
<reference evidence="17" key="1">
    <citation type="journal article" date="2014" name="BMC Genomics">
        <title>Characterizing the developmental transcriptome of the oriental fruit fly, Bactrocera dorsalis (Diptera: Tephritidae) through comparative genomic analysis with Drosophila melanogaster utilizing modENCODE datasets.</title>
        <authorList>
            <person name="Geib S.M."/>
            <person name="Calla B."/>
            <person name="Hall B."/>
            <person name="Hou S."/>
            <person name="Manoukis N.C."/>
        </authorList>
    </citation>
    <scope>NUCLEOTIDE SEQUENCE</scope>
    <source>
        <strain evidence="17">Punador</strain>
    </source>
</reference>
<dbReference type="Pfam" id="PF16589">
    <property type="entry name" value="BRCT_2"/>
    <property type="match status" value="1"/>
</dbReference>
<feature type="compositionally biased region" description="Low complexity" evidence="14">
    <location>
        <begin position="823"/>
        <end position="837"/>
    </location>
</feature>
<feature type="compositionally biased region" description="Polar residues" evidence="14">
    <location>
        <begin position="863"/>
        <end position="872"/>
    </location>
</feature>
<evidence type="ECO:0000256" key="11">
    <source>
        <dbReference type="ARBA" id="ARBA00023306"/>
    </source>
</evidence>
<feature type="compositionally biased region" description="Basic and acidic residues" evidence="14">
    <location>
        <begin position="621"/>
        <end position="658"/>
    </location>
</feature>
<dbReference type="AlphaFoldDB" id="A0A034UZK2"/>
<feature type="compositionally biased region" description="Basic and acidic residues" evidence="14">
    <location>
        <begin position="842"/>
        <end position="861"/>
    </location>
</feature>
<feature type="region of interest" description="Disordered" evidence="14">
    <location>
        <begin position="485"/>
        <end position="507"/>
    </location>
</feature>
<evidence type="ECO:0000256" key="4">
    <source>
        <dbReference type="ARBA" id="ARBA00022454"/>
    </source>
</evidence>
<sequence>MSEKKWTLDVDSNQYDLVSGKLYLIGCWKDGENIKQCVDIALKSQSVDTKHCIVDVSSSKIYIIDLYSASGTFVNNRRLNPMIKESINVNSELRFGELSGSLKEVENLNFADPFLAPTQRAPRSSLSNTSTRLFSSPDVSLLNESRNESFDIPETQNIKQRASIENSSILSSSRNQSCDGKSFCDESFIPETQMPSKTEQSYEASELDSNLHKSGDFIRICTQDFNENLFEDGDDDEAMFSSLVIPNIQHKPVILTDVTLNMDIDEDVSQIDKCDVEIEALNTQAPKNETSNDTAQNTICTERDDVCTPDLFDLPEMAQVNVQANTNGSAEENLEKDILKEGQVNEVIAGDGYAEEVDMMATQVFVPISKQPDDKVTGLTHTGEELSLSGKENIANTDFSLEQTQVFAPIKEGNLVASRSIEKSATTTIENIQENTSLLAPTQIFTSNLNDSASQSKIWNKTEPNDKTIKPAVRPKLNLTITPNEIKAKEKSDGSFSNETDNGSARKEVEQALFKKPKLNKINKGAKGSTSSINSSQSEAEGSLLCTPKWICEKFDLLSEEHVKMPLHKRNLFGSDSEEESLELNKLDKRKDSTDFDKLLCNVKEKQPLTKYVPAKSPMIKQEDRADVKKVSSNKKDQSANEEVILEKPDKKLEEKSYVKKPKISPPPIKNSTKEKSKTDGKVEPSSGNRRSSGRNNKHVEEDEKREERKKSTKNISKKDEHKHEIEAGSRKVDPKKEVEKNEKHKKPTKNVSSKGENTDEMEEAPTRRITRLRSRTSDKDNDTATCSTAGPTPAKLRKLEHTDEPEISKKRVTRSRSKTDSQESVTSTKSTSSSRSASKKNAREVEKRGKNNSDGKDDKTAANVSNTNKVLENNEPESKTSTKDHNRKRSAGEPSVEESKKLRSNARILQIAMTMVEPKLFQSLVENSPGNWCVANDPTDADVLVMDKGNRTLKFLIAMAKGIPIVTSKWLQSFNSTKTVPRGITHFFRDHDFEKRHKFSLFKSLELARTQKLFEGYDFVTTPSILPRPSEIKQIIECAGGKVYDEPPPPKSDQKIYVISTMNDKKFWHKYRRSNTNIRITDSEGVMASVMRQSTHPLDLNVFA</sequence>